<feature type="transmembrane region" description="Helical" evidence="1">
    <location>
        <begin position="12"/>
        <end position="35"/>
    </location>
</feature>
<dbReference type="EMBL" id="ACBW01000079">
    <property type="protein sequence ID" value="EEF75534.1"/>
    <property type="molecule type" value="Genomic_DNA"/>
</dbReference>
<dbReference type="Proteomes" id="UP000014073">
    <property type="component" value="Unassembled WGS sequence"/>
</dbReference>
<keyword evidence="3" id="KW-1185">Reference proteome</keyword>
<gene>
    <name evidence="2" type="ORF">BACCOPRO_01023</name>
</gene>
<keyword evidence="1" id="KW-1133">Transmembrane helix</keyword>
<dbReference type="HOGENOM" id="CLU_3229508_0_0_10"/>
<sequence>MYSVFFEECRNAIVLTIQIIIAVNKTNVLFILIAFKNFVMVKL</sequence>
<keyword evidence="1" id="KW-0472">Membrane</keyword>
<accession>S0F5S0</accession>
<comment type="caution">
    <text evidence="2">The sequence shown here is derived from an EMBL/GenBank/DDBJ whole genome shotgun (WGS) entry which is preliminary data.</text>
</comment>
<evidence type="ECO:0000256" key="1">
    <source>
        <dbReference type="SAM" id="Phobius"/>
    </source>
</evidence>
<name>S0F5S0_9BACT</name>
<evidence type="ECO:0000313" key="2">
    <source>
        <dbReference type="EMBL" id="EEF75534.1"/>
    </source>
</evidence>
<evidence type="ECO:0000313" key="3">
    <source>
        <dbReference type="Proteomes" id="UP000014073"/>
    </source>
</evidence>
<keyword evidence="1" id="KW-0812">Transmembrane</keyword>
<organism evidence="2 3">
    <name type="scientific">Phocaeicola coprophilus DSM 18228 = JCM 13818</name>
    <dbReference type="NCBI Taxonomy" id="547042"/>
    <lineage>
        <taxon>Bacteria</taxon>
        <taxon>Pseudomonadati</taxon>
        <taxon>Bacteroidota</taxon>
        <taxon>Bacteroidia</taxon>
        <taxon>Bacteroidales</taxon>
        <taxon>Bacteroidaceae</taxon>
        <taxon>Phocaeicola</taxon>
    </lineage>
</organism>
<proteinExistence type="predicted"/>
<protein>
    <submittedName>
        <fullName evidence="2">Uncharacterized protein</fullName>
    </submittedName>
</protein>
<reference evidence="2 3" key="1">
    <citation type="submission" date="2008-12" db="EMBL/GenBank/DDBJ databases">
        <authorList>
            <person name="Fulton L."/>
            <person name="Clifton S."/>
            <person name="Fulton B."/>
            <person name="Xu J."/>
            <person name="Minx P."/>
            <person name="Pepin K.H."/>
            <person name="Johnson M."/>
            <person name="Bhonagiri V."/>
            <person name="Nash W.E."/>
            <person name="Mardis E.R."/>
            <person name="Wilson R.K."/>
        </authorList>
    </citation>
    <scope>NUCLEOTIDE SEQUENCE [LARGE SCALE GENOMIC DNA]</scope>
    <source>
        <strain evidence="2 3">DSM 18228</strain>
    </source>
</reference>
<dbReference type="AlphaFoldDB" id="S0F5S0"/>